<reference evidence="7 8" key="1">
    <citation type="submission" date="2021-08" db="EMBL/GenBank/DDBJ databases">
        <authorList>
            <person name="Peeters C."/>
        </authorList>
    </citation>
    <scope>NUCLEOTIDE SEQUENCE [LARGE SCALE GENOMIC DNA]</scope>
    <source>
        <strain evidence="7 8">LMG 23994</strain>
    </source>
</reference>
<evidence type="ECO:0000256" key="4">
    <source>
        <dbReference type="SAM" id="MobiDB-lite"/>
    </source>
</evidence>
<dbReference type="PANTHER" id="PTHR30136:SF34">
    <property type="entry name" value="TRANSCRIPTIONAL REGULATOR"/>
    <property type="match status" value="1"/>
</dbReference>
<feature type="domain" description="HTH iclR-type" evidence="5">
    <location>
        <begin position="72"/>
        <end position="132"/>
    </location>
</feature>
<keyword evidence="8" id="KW-1185">Reference proteome</keyword>
<feature type="region of interest" description="Disordered" evidence="4">
    <location>
        <begin position="1"/>
        <end position="21"/>
    </location>
</feature>
<dbReference type="PROSITE" id="PS51077">
    <property type="entry name" value="HTH_ICLR"/>
    <property type="match status" value="1"/>
</dbReference>
<keyword evidence="1" id="KW-0805">Transcription regulation</keyword>
<dbReference type="PANTHER" id="PTHR30136">
    <property type="entry name" value="HELIX-TURN-HELIX TRANSCRIPTIONAL REGULATOR, ICLR FAMILY"/>
    <property type="match status" value="1"/>
</dbReference>
<evidence type="ECO:0000259" key="6">
    <source>
        <dbReference type="PROSITE" id="PS51078"/>
    </source>
</evidence>
<name>A0ABM8XWI9_9BURK</name>
<evidence type="ECO:0000313" key="7">
    <source>
        <dbReference type="EMBL" id="CAG9184731.1"/>
    </source>
</evidence>
<accession>A0ABM8XWI9</accession>
<keyword evidence="3" id="KW-0804">Transcription</keyword>
<dbReference type="SMART" id="SM00346">
    <property type="entry name" value="HTH_ICLR"/>
    <property type="match status" value="1"/>
</dbReference>
<gene>
    <name evidence="7" type="primary">pcaR_3</name>
    <name evidence="7" type="ORF">LMG23994_05488</name>
</gene>
<dbReference type="Proteomes" id="UP000701702">
    <property type="component" value="Unassembled WGS sequence"/>
</dbReference>
<feature type="compositionally biased region" description="Low complexity" evidence="4">
    <location>
        <begin position="50"/>
        <end position="65"/>
    </location>
</feature>
<dbReference type="SUPFAM" id="SSF46785">
    <property type="entry name" value="Winged helix' DNA-binding domain"/>
    <property type="match status" value="1"/>
</dbReference>
<evidence type="ECO:0000259" key="5">
    <source>
        <dbReference type="PROSITE" id="PS51077"/>
    </source>
</evidence>
<dbReference type="Gene3D" id="1.10.10.10">
    <property type="entry name" value="Winged helix-like DNA-binding domain superfamily/Winged helix DNA-binding domain"/>
    <property type="match status" value="1"/>
</dbReference>
<dbReference type="InterPro" id="IPR029016">
    <property type="entry name" value="GAF-like_dom_sf"/>
</dbReference>
<dbReference type="NCBIfam" id="TIGR02431">
    <property type="entry name" value="pcaR_pcaU"/>
    <property type="match status" value="1"/>
</dbReference>
<dbReference type="SUPFAM" id="SSF55781">
    <property type="entry name" value="GAF domain-like"/>
    <property type="match status" value="1"/>
</dbReference>
<dbReference type="InterPro" id="IPR050707">
    <property type="entry name" value="HTH_MetabolicPath_Reg"/>
</dbReference>
<dbReference type="InterPro" id="IPR036388">
    <property type="entry name" value="WH-like_DNA-bd_sf"/>
</dbReference>
<comment type="caution">
    <text evidence="7">The sequence shown here is derived from an EMBL/GenBank/DDBJ whole genome shotgun (WGS) entry which is preliminary data.</text>
</comment>
<keyword evidence="2" id="KW-0238">DNA-binding</keyword>
<dbReference type="InterPro" id="IPR012794">
    <property type="entry name" value="PcaR_PcaU"/>
</dbReference>
<dbReference type="Pfam" id="PF01614">
    <property type="entry name" value="IclR_C"/>
    <property type="match status" value="1"/>
</dbReference>
<dbReference type="InterPro" id="IPR005471">
    <property type="entry name" value="Tscrpt_reg_IclR_N"/>
</dbReference>
<evidence type="ECO:0000256" key="3">
    <source>
        <dbReference type="ARBA" id="ARBA00023163"/>
    </source>
</evidence>
<feature type="domain" description="IclR-ED" evidence="6">
    <location>
        <begin position="133"/>
        <end position="317"/>
    </location>
</feature>
<dbReference type="Gene3D" id="3.30.450.40">
    <property type="match status" value="1"/>
</dbReference>
<sequence>MAAAPRTAAPPARASLRTGETGVFPLRFRPLRANPATCAGARQMASPADPSQAAETAATSAATPEKPSDSYVQSFARGLSVIRAFNAEHPAQTLTEIAQASGLTRAGARRILLTLVGLGYVQAEGRLFRLTPKILDLGFAYLTSMPFWNLAEPIMEALSQQVHESCSISVLDGTEIVYVLRVPARKIMTINLSIGSRLPAYCSSMGRVLLAGLPPDELDRVLRNTELRARTSRTVTDIDALKTVIADTRTRGWALNDQELEEGLVSLAAPIRNRAGHTIAALNISGQANRTSAAEMRERFLPSLLEAADKISGLVGLRT</sequence>
<proteinExistence type="predicted"/>
<dbReference type="PROSITE" id="PS51078">
    <property type="entry name" value="ICLR_ED"/>
    <property type="match status" value="1"/>
</dbReference>
<evidence type="ECO:0000256" key="1">
    <source>
        <dbReference type="ARBA" id="ARBA00023015"/>
    </source>
</evidence>
<dbReference type="InterPro" id="IPR014757">
    <property type="entry name" value="Tscrpt_reg_IclR_C"/>
</dbReference>
<evidence type="ECO:0000256" key="2">
    <source>
        <dbReference type="ARBA" id="ARBA00023125"/>
    </source>
</evidence>
<protein>
    <submittedName>
        <fullName evidence="7">Pca regulon regulatory protein</fullName>
    </submittedName>
</protein>
<dbReference type="EMBL" id="CAJZAF010000039">
    <property type="protein sequence ID" value="CAG9184731.1"/>
    <property type="molecule type" value="Genomic_DNA"/>
</dbReference>
<evidence type="ECO:0000313" key="8">
    <source>
        <dbReference type="Proteomes" id="UP000701702"/>
    </source>
</evidence>
<feature type="region of interest" description="Disordered" evidence="4">
    <location>
        <begin position="39"/>
        <end position="69"/>
    </location>
</feature>
<dbReference type="InterPro" id="IPR036390">
    <property type="entry name" value="WH_DNA-bd_sf"/>
</dbReference>
<feature type="compositionally biased region" description="Low complexity" evidence="4">
    <location>
        <begin position="1"/>
        <end position="14"/>
    </location>
</feature>
<dbReference type="Pfam" id="PF09339">
    <property type="entry name" value="HTH_IclR"/>
    <property type="match status" value="1"/>
</dbReference>
<organism evidence="7 8">
    <name type="scientific">Cupriavidus pinatubonensis</name>
    <dbReference type="NCBI Taxonomy" id="248026"/>
    <lineage>
        <taxon>Bacteria</taxon>
        <taxon>Pseudomonadati</taxon>
        <taxon>Pseudomonadota</taxon>
        <taxon>Betaproteobacteria</taxon>
        <taxon>Burkholderiales</taxon>
        <taxon>Burkholderiaceae</taxon>
        <taxon>Cupriavidus</taxon>
    </lineage>
</organism>